<reference evidence="2 3" key="1">
    <citation type="journal article" date="2014" name="Genome Announc.">
        <title>Draft Genome Sequence of Fervidicella metallireducens Strain AeBT, an Iron-Reducing Thermoanaerobe from the Great Artesian Basin.</title>
        <authorList>
            <person name="Patel B.K."/>
        </authorList>
    </citation>
    <scope>NUCLEOTIDE SEQUENCE [LARGE SCALE GENOMIC DNA]</scope>
    <source>
        <strain evidence="2 3">AeB</strain>
    </source>
</reference>
<dbReference type="InterPro" id="IPR001584">
    <property type="entry name" value="Integrase_cat-core"/>
</dbReference>
<gene>
    <name evidence="2" type="ORF">Q428_14380</name>
</gene>
<name>A0A017RTL1_9CLOT</name>
<dbReference type="EMBL" id="AZQP01000085">
    <property type="protein sequence ID" value="EYE87240.1"/>
    <property type="molecule type" value="Genomic_DNA"/>
</dbReference>
<dbReference type="RefSeq" id="WP_051515185.1">
    <property type="nucleotide sequence ID" value="NZ_AZQP01000085.1"/>
</dbReference>
<comment type="caution">
    <text evidence="2">The sequence shown here is derived from an EMBL/GenBank/DDBJ whole genome shotgun (WGS) entry which is preliminary data.</text>
</comment>
<evidence type="ECO:0000313" key="3">
    <source>
        <dbReference type="Proteomes" id="UP000019681"/>
    </source>
</evidence>
<accession>A0A017RTL1</accession>
<dbReference type="AlphaFoldDB" id="A0A017RTL1"/>
<dbReference type="OrthoDB" id="9781005at2"/>
<dbReference type="PROSITE" id="PS50994">
    <property type="entry name" value="INTEGRASE"/>
    <property type="match status" value="1"/>
</dbReference>
<dbReference type="SUPFAM" id="SSF53098">
    <property type="entry name" value="Ribonuclease H-like"/>
    <property type="match status" value="1"/>
</dbReference>
<feature type="domain" description="Integrase catalytic" evidence="1">
    <location>
        <begin position="1"/>
        <end position="86"/>
    </location>
</feature>
<keyword evidence="3" id="KW-1185">Reference proteome</keyword>
<dbReference type="InterPro" id="IPR012337">
    <property type="entry name" value="RNaseH-like_sf"/>
</dbReference>
<dbReference type="InterPro" id="IPR036397">
    <property type="entry name" value="RNaseH_sf"/>
</dbReference>
<dbReference type="Proteomes" id="UP000019681">
    <property type="component" value="Unassembled WGS sequence"/>
</dbReference>
<dbReference type="GO" id="GO:0015074">
    <property type="term" value="P:DNA integration"/>
    <property type="evidence" value="ECO:0007669"/>
    <property type="project" value="InterPro"/>
</dbReference>
<proteinExistence type="predicted"/>
<sequence length="86" mass="10017">MRSDNGPQFKSEVFETSCESLEVEYERIPYKTPNMNAYKESYHRILGDGCLGINEFESFAEARCQGQTVYKDENLRDSIKTHKISR</sequence>
<evidence type="ECO:0000313" key="2">
    <source>
        <dbReference type="EMBL" id="EYE87240.1"/>
    </source>
</evidence>
<evidence type="ECO:0000259" key="1">
    <source>
        <dbReference type="PROSITE" id="PS50994"/>
    </source>
</evidence>
<protein>
    <recommendedName>
        <fullName evidence="1">Integrase catalytic domain-containing protein</fullName>
    </recommendedName>
</protein>
<dbReference type="GO" id="GO:0003676">
    <property type="term" value="F:nucleic acid binding"/>
    <property type="evidence" value="ECO:0007669"/>
    <property type="project" value="InterPro"/>
</dbReference>
<dbReference type="Gene3D" id="3.30.420.10">
    <property type="entry name" value="Ribonuclease H-like superfamily/Ribonuclease H"/>
    <property type="match status" value="1"/>
</dbReference>
<organism evidence="2 3">
    <name type="scientific">Fervidicella metallireducens AeB</name>
    <dbReference type="NCBI Taxonomy" id="1403537"/>
    <lineage>
        <taxon>Bacteria</taxon>
        <taxon>Bacillati</taxon>
        <taxon>Bacillota</taxon>
        <taxon>Clostridia</taxon>
        <taxon>Eubacteriales</taxon>
        <taxon>Clostridiaceae</taxon>
        <taxon>Fervidicella</taxon>
    </lineage>
</organism>